<dbReference type="InterPro" id="IPR053138">
    <property type="entry name" value="N-alpha-Ac-DABA_deacetylase"/>
</dbReference>
<dbReference type="InterPro" id="IPR031489">
    <property type="entry name" value="Peptidase_M99"/>
</dbReference>
<evidence type="ECO:0000313" key="3">
    <source>
        <dbReference type="Proteomes" id="UP001196980"/>
    </source>
</evidence>
<accession>A0ABS6RY34</accession>
<dbReference type="PANTHER" id="PTHR37326:SF1">
    <property type="entry name" value="BLL3975 PROTEIN"/>
    <property type="match status" value="1"/>
</dbReference>
<dbReference type="RefSeq" id="WP_218252170.1">
    <property type="nucleotide sequence ID" value="NZ_JABXWD010000118.1"/>
</dbReference>
<evidence type="ECO:0000313" key="2">
    <source>
        <dbReference type="EMBL" id="MBV6341536.1"/>
    </source>
</evidence>
<evidence type="ECO:0000259" key="1">
    <source>
        <dbReference type="Pfam" id="PF17033"/>
    </source>
</evidence>
<comment type="caution">
    <text evidence="2">The sequence shown here is derived from an EMBL/GenBank/DDBJ whole genome shotgun (WGS) entry which is preliminary data.</text>
</comment>
<dbReference type="EMBL" id="JABXWD010000118">
    <property type="protein sequence ID" value="MBV6341536.1"/>
    <property type="molecule type" value="Genomic_DNA"/>
</dbReference>
<dbReference type="PANTHER" id="PTHR37326">
    <property type="entry name" value="BLL3975 PROTEIN"/>
    <property type="match status" value="1"/>
</dbReference>
<reference evidence="2 3" key="1">
    <citation type="journal article" date="2020" name="J Geophys Res Biogeosci">
        <title>Magnetotaxis as an Adaptation to Enable Bacterial Shuttling of Microbial Sulfur and Sulfur Cycling Across Aquatic Oxic#Anoxic Interfaces.</title>
        <authorList>
            <person name="Li J."/>
            <person name="Liu P."/>
            <person name="Wang J."/>
            <person name="Roberts A.P."/>
            <person name="Pan Y."/>
        </authorList>
    </citation>
    <scope>NUCLEOTIDE SEQUENCE [LARGE SCALE GENOMIC DNA]</scope>
    <source>
        <strain evidence="2 3">MYR-1_YQ</strain>
    </source>
</reference>
<keyword evidence="3" id="KW-1185">Reference proteome</keyword>
<dbReference type="CDD" id="cd06243">
    <property type="entry name" value="M14_CP_Csd4-like"/>
    <property type="match status" value="1"/>
</dbReference>
<dbReference type="Proteomes" id="UP001196980">
    <property type="component" value="Unassembled WGS sequence"/>
</dbReference>
<organism evidence="2 3">
    <name type="scientific">Candidatus Magnetobacterium casense</name>
    <dbReference type="NCBI Taxonomy" id="1455061"/>
    <lineage>
        <taxon>Bacteria</taxon>
        <taxon>Pseudomonadati</taxon>
        <taxon>Nitrospirota</taxon>
        <taxon>Thermodesulfovibrionia</taxon>
        <taxon>Thermodesulfovibrionales</taxon>
        <taxon>Candidatus Magnetobacteriaceae</taxon>
        <taxon>Candidatus Magnetobacterium</taxon>
    </lineage>
</organism>
<protein>
    <submittedName>
        <fullName evidence="2">Succinylglutamate desuccinylase/aspartoacylase family protein</fullName>
    </submittedName>
</protein>
<feature type="domain" description="D,L-carboxypeptidase peptidase" evidence="1">
    <location>
        <begin position="48"/>
        <end position="272"/>
    </location>
</feature>
<proteinExistence type="predicted"/>
<dbReference type="Pfam" id="PF17033">
    <property type="entry name" value="Peptidase_M99"/>
    <property type="match status" value="1"/>
</dbReference>
<gene>
    <name evidence="2" type="ORF">HWQ67_08055</name>
</gene>
<sequence>MTLVYKQLTFLLAIISIIFLTHSEALSRTDHVVYFEGTDYELHVYKISGKESGKTLMIIGGIQGDEPGGYMTADLYADVTLKKGNLIVVPRANFLSIMKRKRAINSDMNRRFDYINSKEYYEDKVVEILKDLIKQSDFLLNLHEGSGFYSERYESDLVNPKRFGQSVIADTDVFNTKDGRVLNLAYIAKDVIKRVNPRIKDKNHLFRFNNHRTFDKNTIHSEQRKSATFYALSTHNIPAFGIEASKEIKDLEKKMRYQSMVINAFMERFDIVQENPGIDLETPRLSYLVVSLNGREYLLHNTHEFRVKAGDRVRITAIEANYKRGLTVDVIGVGGSNDLNREFVVDSALKAVVMKDGYKCGEVGFTLTAEGSIAKNEQAPSFKYLIVASNGVRHVLKNSEHFKAVRGDVIRLTDVVTDGYRAEELSIKLVDPTGDAPTKTGTKNREFAIDTLMVKHSHGKPSAPCTIEVSSGKDVIATVYIDIEEPRMDYLVLRQNKGVKRWYTDGELIRLSAADVLEIVDVKTNVSGNAGVKLNLQGDTKKPGKTLLPGNTIKAADFSRKDGDRYHIVITREGIVLGKAAVQVVQSLASKERRP</sequence>
<name>A0ABS6RY34_9BACT</name>